<dbReference type="GO" id="GO:0006508">
    <property type="term" value="P:proteolysis"/>
    <property type="evidence" value="ECO:0007669"/>
    <property type="project" value="InterPro"/>
</dbReference>
<dbReference type="AlphaFoldDB" id="A0AAW7JPH1"/>
<keyword evidence="1" id="KW-0732">Signal</keyword>
<evidence type="ECO:0000313" key="6">
    <source>
        <dbReference type="Proteomes" id="UP001167831"/>
    </source>
</evidence>
<accession>A0AAW7JPH1</accession>
<evidence type="ECO:0000313" key="7">
    <source>
        <dbReference type="Proteomes" id="UP001168478"/>
    </source>
</evidence>
<reference evidence="5" key="2">
    <citation type="submission" date="2023-08" db="EMBL/GenBank/DDBJ databases">
        <title>Identification and characterization of horizontal gene transfer across gut microbiota members of farm animals based on homology search.</title>
        <authorList>
            <person name="Schwarzerova J."/>
            <person name="Nykrynova M."/>
            <person name="Jureckova K."/>
            <person name="Cejkova D."/>
            <person name="Rychlik I."/>
        </authorList>
    </citation>
    <scope>NUCLEOTIDE SEQUENCE</scope>
    <source>
        <strain evidence="5">ET15</strain>
        <strain evidence="4">ET37</strain>
    </source>
</reference>
<evidence type="ECO:0000313" key="4">
    <source>
        <dbReference type="EMBL" id="MDN0023043.1"/>
    </source>
</evidence>
<dbReference type="PANTHER" id="PTHR11731">
    <property type="entry name" value="PROTEASE FAMILY S9B,C DIPEPTIDYL-PEPTIDASE IV-RELATED"/>
    <property type="match status" value="1"/>
</dbReference>
<feature type="domain" description="Peptidase S9 prolyl oligopeptidase catalytic" evidence="2">
    <location>
        <begin position="540"/>
        <end position="734"/>
    </location>
</feature>
<proteinExistence type="predicted"/>
<dbReference type="Gene3D" id="3.40.50.1820">
    <property type="entry name" value="alpha/beta hydrolase"/>
    <property type="match status" value="1"/>
</dbReference>
<dbReference type="InterPro" id="IPR002469">
    <property type="entry name" value="Peptidase_S9B_N"/>
</dbReference>
<dbReference type="SUPFAM" id="SSF82171">
    <property type="entry name" value="DPP6 N-terminal domain-like"/>
    <property type="match status" value="1"/>
</dbReference>
<reference evidence="5" key="1">
    <citation type="submission" date="2023-06" db="EMBL/GenBank/DDBJ databases">
        <authorList>
            <person name="Zeman M."/>
            <person name="Kubasova T."/>
            <person name="Jahodarova E."/>
            <person name="Nykrynova M."/>
            <person name="Rychlik I."/>
        </authorList>
    </citation>
    <scope>NUCLEOTIDE SEQUENCE</scope>
    <source>
        <strain evidence="5">ET15</strain>
        <strain evidence="4">ET37</strain>
    </source>
</reference>
<dbReference type="InterPro" id="IPR050278">
    <property type="entry name" value="Serine_Prot_S9B/DPPIV"/>
</dbReference>
<evidence type="ECO:0000313" key="5">
    <source>
        <dbReference type="EMBL" id="MDN0025253.1"/>
    </source>
</evidence>
<feature type="signal peptide" evidence="1">
    <location>
        <begin position="1"/>
        <end position="19"/>
    </location>
</feature>
<evidence type="ECO:0000259" key="2">
    <source>
        <dbReference type="Pfam" id="PF00326"/>
    </source>
</evidence>
<sequence>MKKLLTICVTLFMAVTNMAALEKITIGDITGGKFAAKTISGIDPIDGTDMYVRISDDKKQILKCSFRTGKTEEILFDVNNTMGEKIKEFDGYIMSPDGKRMLIQTQTERIYRRSFKAVYYIYTISSHKLEKLSDGGPQQIPTWSPDGMQVAFVRDNNIHLVKLLYDNAESEVTKDGKKNEIINGIPDWVNEEEFGLSRSLVFNADGSMICWIKYDETKVRNYSLQYFKGSNPTFGEYEDYPGDYTYKYPKAGHDNSIVSVWSYEIKTHKTRKLQVPVSEDSYIPRIKMTSDAQKIIVYTLNRHQDELCLYAVNPRSTVSQLIIKENVPKYVKEEAIEGTIIGKSTILLPSDRDGYMHIYIYGMNGQLVRKVGDGNHDITAIYGYDESTGDVYYQSAALNAHDRQVYVAHKNGKTERLTEQEGWNSAIFSADFKYFINTWSDYNTPYVYTVRNNSGKILSTILDNHELKQTIQQYGFTKKETFSFTTSEGVRLDGWMVKPADFDASRKYPVVMFQYSGPGSQQVVNSWNAGSMGQGGAFDYYLASEGFVVVCVDGRGTGGRGSEFEKSVYLRLGDLESKDQVETALYLSTLPYVDKDNIGIWGWSYGGFNTLMSMSEGRHVFKAGVAVAAPTNWKYYDTVYTERYMRTPKENAAGYAINPIERADKLNGALLLCHGLSDDNVHPQNVFEYSEALVQADKDFKENFYVNRNHSIYGGNTRNHLMRQISQFFIDNLKK</sequence>
<comment type="caution">
    <text evidence="5">The sequence shown here is derived from an EMBL/GenBank/DDBJ whole genome shotgun (WGS) entry which is preliminary data.</text>
</comment>
<dbReference type="Pfam" id="PF00930">
    <property type="entry name" value="DPPIV_N"/>
    <property type="match status" value="1"/>
</dbReference>
<dbReference type="EMBL" id="JAUEIE010000007">
    <property type="protein sequence ID" value="MDN0023043.1"/>
    <property type="molecule type" value="Genomic_DNA"/>
</dbReference>
<feature type="chain" id="PRO_5043947588" evidence="1">
    <location>
        <begin position="20"/>
        <end position="735"/>
    </location>
</feature>
<evidence type="ECO:0000259" key="3">
    <source>
        <dbReference type="Pfam" id="PF00930"/>
    </source>
</evidence>
<gene>
    <name evidence="4" type="ORF">QVN81_08445</name>
    <name evidence="5" type="ORF">QVN84_06940</name>
</gene>
<evidence type="ECO:0000256" key="1">
    <source>
        <dbReference type="SAM" id="SignalP"/>
    </source>
</evidence>
<dbReference type="Proteomes" id="UP001168478">
    <property type="component" value="Unassembled WGS sequence"/>
</dbReference>
<dbReference type="SUPFAM" id="SSF53474">
    <property type="entry name" value="alpha/beta-Hydrolases"/>
    <property type="match status" value="1"/>
</dbReference>
<dbReference type="EMBL" id="JAUEIF010000005">
    <property type="protein sequence ID" value="MDN0025253.1"/>
    <property type="molecule type" value="Genomic_DNA"/>
</dbReference>
<dbReference type="RefSeq" id="WP_288914030.1">
    <property type="nucleotide sequence ID" value="NZ_JAUEIE010000007.1"/>
</dbReference>
<dbReference type="GO" id="GO:0008236">
    <property type="term" value="F:serine-type peptidase activity"/>
    <property type="evidence" value="ECO:0007669"/>
    <property type="project" value="InterPro"/>
</dbReference>
<dbReference type="PANTHER" id="PTHR11731:SF193">
    <property type="entry name" value="DIPEPTIDYL PEPTIDASE 9"/>
    <property type="match status" value="1"/>
</dbReference>
<organism evidence="5 7">
    <name type="scientific">Leyella lascolaii</name>
    <dbReference type="NCBI Taxonomy" id="1776379"/>
    <lineage>
        <taxon>Bacteria</taxon>
        <taxon>Pseudomonadati</taxon>
        <taxon>Bacteroidota</taxon>
        <taxon>Bacteroidia</taxon>
        <taxon>Bacteroidales</taxon>
        <taxon>Prevotellaceae</taxon>
        <taxon>Leyella</taxon>
    </lineage>
</organism>
<dbReference type="Gene3D" id="2.140.10.30">
    <property type="entry name" value="Dipeptidylpeptidase IV, N-terminal domain"/>
    <property type="match status" value="1"/>
</dbReference>
<dbReference type="Pfam" id="PF00326">
    <property type="entry name" value="Peptidase_S9"/>
    <property type="match status" value="1"/>
</dbReference>
<dbReference type="Proteomes" id="UP001167831">
    <property type="component" value="Unassembled WGS sequence"/>
</dbReference>
<dbReference type="GO" id="GO:0008239">
    <property type="term" value="F:dipeptidyl-peptidase activity"/>
    <property type="evidence" value="ECO:0007669"/>
    <property type="project" value="TreeGrafter"/>
</dbReference>
<keyword evidence="6" id="KW-1185">Reference proteome</keyword>
<protein>
    <submittedName>
        <fullName evidence="5">DPP IV N-terminal domain-containing protein</fullName>
    </submittedName>
</protein>
<name>A0AAW7JPH1_9BACT</name>
<feature type="domain" description="Dipeptidylpeptidase IV N-terminal" evidence="3">
    <location>
        <begin position="95"/>
        <end position="446"/>
    </location>
</feature>
<dbReference type="InterPro" id="IPR029058">
    <property type="entry name" value="AB_hydrolase_fold"/>
</dbReference>
<dbReference type="InterPro" id="IPR001375">
    <property type="entry name" value="Peptidase_S9_cat"/>
</dbReference>